<protein>
    <submittedName>
        <fullName evidence="2">Uncharacterized protein</fullName>
    </submittedName>
</protein>
<proteinExistence type="predicted"/>
<keyword evidence="1" id="KW-0472">Membrane</keyword>
<keyword evidence="3" id="KW-1185">Reference proteome</keyword>
<feature type="transmembrane region" description="Helical" evidence="1">
    <location>
        <begin position="20"/>
        <end position="36"/>
    </location>
</feature>
<name>A0A1Q8QXB0_9FIRM</name>
<gene>
    <name evidence="2" type="ORF">DSOL_2066</name>
</gene>
<accession>A0A1Q8QXB0</accession>
<comment type="caution">
    <text evidence="2">The sequence shown here is derived from an EMBL/GenBank/DDBJ whole genome shotgun (WGS) entry which is preliminary data.</text>
</comment>
<keyword evidence="1" id="KW-0812">Transmembrane</keyword>
<dbReference type="Proteomes" id="UP000186102">
    <property type="component" value="Unassembled WGS sequence"/>
</dbReference>
<reference evidence="2 3" key="1">
    <citation type="submission" date="2016-09" db="EMBL/GenBank/DDBJ databases">
        <title>Complete genome of Desulfosporosinus sp. OL.</title>
        <authorList>
            <person name="Mardanov A."/>
            <person name="Beletsky A."/>
            <person name="Panova A."/>
            <person name="Karnachuk O."/>
            <person name="Ravin N."/>
        </authorList>
    </citation>
    <scope>NUCLEOTIDE SEQUENCE [LARGE SCALE GENOMIC DNA]</scope>
    <source>
        <strain evidence="2 3">OL</strain>
    </source>
</reference>
<dbReference type="EMBL" id="MLBF01000012">
    <property type="protein sequence ID" value="OLN31973.1"/>
    <property type="molecule type" value="Genomic_DNA"/>
</dbReference>
<evidence type="ECO:0000256" key="1">
    <source>
        <dbReference type="SAM" id="Phobius"/>
    </source>
</evidence>
<dbReference type="AlphaFoldDB" id="A0A1Q8QXB0"/>
<keyword evidence="1" id="KW-1133">Transmembrane helix</keyword>
<sequence length="37" mass="4409">MKDDISNADYDQFPFFKVDHFWITPLGVVITVKVFFQ</sequence>
<organism evidence="2 3">
    <name type="scientific">Desulfosporosinus metallidurans</name>
    <dbReference type="NCBI Taxonomy" id="1888891"/>
    <lineage>
        <taxon>Bacteria</taxon>
        <taxon>Bacillati</taxon>
        <taxon>Bacillota</taxon>
        <taxon>Clostridia</taxon>
        <taxon>Eubacteriales</taxon>
        <taxon>Desulfitobacteriaceae</taxon>
        <taxon>Desulfosporosinus</taxon>
    </lineage>
</organism>
<evidence type="ECO:0000313" key="3">
    <source>
        <dbReference type="Proteomes" id="UP000186102"/>
    </source>
</evidence>
<evidence type="ECO:0000313" key="2">
    <source>
        <dbReference type="EMBL" id="OLN31973.1"/>
    </source>
</evidence>